<protein>
    <submittedName>
        <fullName evidence="2">Uncharacterized protein</fullName>
    </submittedName>
</protein>
<evidence type="ECO:0000256" key="1">
    <source>
        <dbReference type="SAM" id="MobiDB-lite"/>
    </source>
</evidence>
<sequence length="490" mass="53560">MSSSSIITVCRYTMAPKGKKGQNKQNNTPDKGKAKADDQSGIDDNVENISPTAGAAEATASSSKGRERVQQSVEDTPDPDDKPQQKGDPPPFESGPKKVGQPSSSTSSPEQKRRTASGEIIKSASTVAGQRRPSKPKPKSKSTSKDEPPKPESKTITLTIPIRQRDAPNVLGESSSSLLTSRQRTLNLRLRTRPYFRIEIPLDEMDLETLRAGLIDEAPLPEPFSVSPPTSPMITRTGNETPYKQYLKTTEDIKESKERVHTAYRFLKNAAEGVKDMFSTSKTAALFDERGGKRLAQAYRDLISSLKLSREAIGRRRGLLRESYLSSPEKRDYMGGVGRVEVLEQVDERLGRDIRIWENQLDVLGLLRRAIEDKSCGIDREKRNGIVDKMGSFIERLMPTTEAEVGAFFADEYDEVMPGHEALMARLGGGSAAANEGVTGESGGRGRRAAFASEAITIPLSGDAVGERQSGDAAEGEGPRPVKKRRSGRE</sequence>
<reference evidence="2" key="1">
    <citation type="journal article" date="2020" name="Stud. Mycol.">
        <title>101 Dothideomycetes genomes: a test case for predicting lifestyles and emergence of pathogens.</title>
        <authorList>
            <person name="Haridas S."/>
            <person name="Albert R."/>
            <person name="Binder M."/>
            <person name="Bloem J."/>
            <person name="Labutti K."/>
            <person name="Salamov A."/>
            <person name="Andreopoulos B."/>
            <person name="Baker S."/>
            <person name="Barry K."/>
            <person name="Bills G."/>
            <person name="Bluhm B."/>
            <person name="Cannon C."/>
            <person name="Castanera R."/>
            <person name="Culley D."/>
            <person name="Daum C."/>
            <person name="Ezra D."/>
            <person name="Gonzalez J."/>
            <person name="Henrissat B."/>
            <person name="Kuo A."/>
            <person name="Liang C."/>
            <person name="Lipzen A."/>
            <person name="Lutzoni F."/>
            <person name="Magnuson J."/>
            <person name="Mondo S."/>
            <person name="Nolan M."/>
            <person name="Ohm R."/>
            <person name="Pangilinan J."/>
            <person name="Park H.-J."/>
            <person name="Ramirez L."/>
            <person name="Alfaro M."/>
            <person name="Sun H."/>
            <person name="Tritt A."/>
            <person name="Yoshinaga Y."/>
            <person name="Zwiers L.-H."/>
            <person name="Turgeon B."/>
            <person name="Goodwin S."/>
            <person name="Spatafora J."/>
            <person name="Crous P."/>
            <person name="Grigoriev I."/>
        </authorList>
    </citation>
    <scope>NUCLEOTIDE SEQUENCE</scope>
    <source>
        <strain evidence="2">CBS 480.64</strain>
    </source>
</reference>
<feature type="compositionally biased region" description="Basic residues" evidence="1">
    <location>
        <begin position="481"/>
        <end position="490"/>
    </location>
</feature>
<feature type="region of interest" description="Disordered" evidence="1">
    <location>
        <begin position="1"/>
        <end position="176"/>
    </location>
</feature>
<proteinExistence type="predicted"/>
<dbReference type="Proteomes" id="UP000799421">
    <property type="component" value="Unassembled WGS sequence"/>
</dbReference>
<name>A0A6A7BR74_9PEZI</name>
<accession>A0A6A7BR74</accession>
<dbReference type="EMBL" id="MU006030">
    <property type="protein sequence ID" value="KAF2857710.1"/>
    <property type="molecule type" value="Genomic_DNA"/>
</dbReference>
<feature type="compositionally biased region" description="Low complexity" evidence="1">
    <location>
        <begin position="50"/>
        <end position="63"/>
    </location>
</feature>
<feature type="compositionally biased region" description="Basic residues" evidence="1">
    <location>
        <begin position="132"/>
        <end position="142"/>
    </location>
</feature>
<evidence type="ECO:0000313" key="2">
    <source>
        <dbReference type="EMBL" id="KAF2857710.1"/>
    </source>
</evidence>
<dbReference type="AlphaFoldDB" id="A0A6A7BR74"/>
<organism evidence="2 3">
    <name type="scientific">Piedraia hortae CBS 480.64</name>
    <dbReference type="NCBI Taxonomy" id="1314780"/>
    <lineage>
        <taxon>Eukaryota</taxon>
        <taxon>Fungi</taxon>
        <taxon>Dikarya</taxon>
        <taxon>Ascomycota</taxon>
        <taxon>Pezizomycotina</taxon>
        <taxon>Dothideomycetes</taxon>
        <taxon>Dothideomycetidae</taxon>
        <taxon>Capnodiales</taxon>
        <taxon>Piedraiaceae</taxon>
        <taxon>Piedraia</taxon>
    </lineage>
</organism>
<feature type="region of interest" description="Disordered" evidence="1">
    <location>
        <begin position="460"/>
        <end position="490"/>
    </location>
</feature>
<feature type="compositionally biased region" description="Basic and acidic residues" evidence="1">
    <location>
        <begin position="143"/>
        <end position="153"/>
    </location>
</feature>
<keyword evidence="3" id="KW-1185">Reference proteome</keyword>
<evidence type="ECO:0000313" key="3">
    <source>
        <dbReference type="Proteomes" id="UP000799421"/>
    </source>
</evidence>
<gene>
    <name evidence="2" type="ORF">K470DRAFT_290727</name>
</gene>